<keyword evidence="1" id="KW-0812">Transmembrane</keyword>
<feature type="transmembrane region" description="Helical" evidence="1">
    <location>
        <begin position="63"/>
        <end position="82"/>
    </location>
</feature>
<evidence type="ECO:0000313" key="3">
    <source>
        <dbReference type="Proteomes" id="UP001056708"/>
    </source>
</evidence>
<sequence>MEYLVAAVGDRIQAETIYTDLEKAGFPQENLRIFGTGYQTAKDFDLEDPNENAKQRAFRMMTWLIPFGFFGGVTFNAITGLQTFPWAGVTGNQVIGGILGAGSGALGGVLASGGLGAVLRFGDSRTYRDRLAGGEYLLVIEGSRFQLADILPIVRRARPLSLQTLQGRA</sequence>
<keyword evidence="1" id="KW-0472">Membrane</keyword>
<protein>
    <submittedName>
        <fullName evidence="2">Uncharacterized protein</fullName>
    </submittedName>
</protein>
<gene>
    <name evidence="2" type="ORF">NEA10_10970</name>
</gene>
<keyword evidence="1" id="KW-1133">Transmembrane helix</keyword>
<evidence type="ECO:0000256" key="1">
    <source>
        <dbReference type="SAM" id="Phobius"/>
    </source>
</evidence>
<dbReference type="PANTHER" id="PTHR36109">
    <property type="entry name" value="MEMBRANE PROTEIN-RELATED"/>
    <property type="match status" value="1"/>
</dbReference>
<keyword evidence="3" id="KW-1185">Reference proteome</keyword>
<dbReference type="RefSeq" id="WP_252659859.1">
    <property type="nucleotide sequence ID" value="NZ_CP098611.1"/>
</dbReference>
<name>A0ABY5AJQ0_9CYAN</name>
<dbReference type="InterPro" id="IPR052948">
    <property type="entry name" value="Low_temp-induced_all0457"/>
</dbReference>
<proteinExistence type="predicted"/>
<dbReference type="PANTHER" id="PTHR36109:SF1">
    <property type="entry name" value="SLR0613 PROTEIN"/>
    <property type="match status" value="1"/>
</dbReference>
<organism evidence="2 3">
    <name type="scientific">Phormidium yuhuli AB48</name>
    <dbReference type="NCBI Taxonomy" id="2940671"/>
    <lineage>
        <taxon>Bacteria</taxon>
        <taxon>Bacillati</taxon>
        <taxon>Cyanobacteriota</taxon>
        <taxon>Cyanophyceae</taxon>
        <taxon>Oscillatoriophycideae</taxon>
        <taxon>Oscillatoriales</taxon>
        <taxon>Oscillatoriaceae</taxon>
        <taxon>Phormidium</taxon>
        <taxon>Phormidium yuhuli</taxon>
    </lineage>
</organism>
<dbReference type="EMBL" id="CP098611">
    <property type="protein sequence ID" value="USR89414.1"/>
    <property type="molecule type" value="Genomic_DNA"/>
</dbReference>
<accession>A0ABY5AJQ0</accession>
<reference evidence="2" key="1">
    <citation type="submission" date="2022-06" db="EMBL/GenBank/DDBJ databases">
        <title>Genome sequence of Phormidium yuhuli AB48 isolated from an industrial photobioreactor environment.</title>
        <authorList>
            <person name="Qiu Y."/>
            <person name="Noonan A.J.C."/>
            <person name="Dofher K."/>
            <person name="Koch M."/>
            <person name="Kieft B."/>
            <person name="Lin X."/>
            <person name="Ziels R.M."/>
            <person name="Hallam S.J."/>
        </authorList>
    </citation>
    <scope>NUCLEOTIDE SEQUENCE</scope>
    <source>
        <strain evidence="2">AB48</strain>
    </source>
</reference>
<evidence type="ECO:0000313" key="2">
    <source>
        <dbReference type="EMBL" id="USR89414.1"/>
    </source>
</evidence>
<feature type="transmembrane region" description="Helical" evidence="1">
    <location>
        <begin position="94"/>
        <end position="121"/>
    </location>
</feature>
<dbReference type="Proteomes" id="UP001056708">
    <property type="component" value="Chromosome"/>
</dbReference>